<evidence type="ECO:0000256" key="3">
    <source>
        <dbReference type="ARBA" id="ARBA00022475"/>
    </source>
</evidence>
<comment type="similarity">
    <text evidence="7">Belongs to the binding-protein-dependent transport system permease family.</text>
</comment>
<dbReference type="NCBIfam" id="TIGR01726">
    <property type="entry name" value="HEQRo_perm_3TM"/>
    <property type="match status" value="1"/>
</dbReference>
<dbReference type="Pfam" id="PF00528">
    <property type="entry name" value="BPD_transp_1"/>
    <property type="match status" value="1"/>
</dbReference>
<dbReference type="GO" id="GO:0043190">
    <property type="term" value="C:ATP-binding cassette (ABC) transporter complex"/>
    <property type="evidence" value="ECO:0007669"/>
    <property type="project" value="InterPro"/>
</dbReference>
<keyword evidence="2 7" id="KW-0813">Transport</keyword>
<evidence type="ECO:0000256" key="2">
    <source>
        <dbReference type="ARBA" id="ARBA00022448"/>
    </source>
</evidence>
<evidence type="ECO:0000256" key="6">
    <source>
        <dbReference type="ARBA" id="ARBA00023136"/>
    </source>
</evidence>
<dbReference type="InterPro" id="IPR000515">
    <property type="entry name" value="MetI-like"/>
</dbReference>
<evidence type="ECO:0000259" key="8">
    <source>
        <dbReference type="PROSITE" id="PS50928"/>
    </source>
</evidence>
<accession>A0A841ADL5</accession>
<dbReference type="Proteomes" id="UP000588158">
    <property type="component" value="Unassembled WGS sequence"/>
</dbReference>
<evidence type="ECO:0000256" key="5">
    <source>
        <dbReference type="ARBA" id="ARBA00022989"/>
    </source>
</evidence>
<evidence type="ECO:0000313" key="9">
    <source>
        <dbReference type="EMBL" id="MBB5832027.1"/>
    </source>
</evidence>
<feature type="transmembrane region" description="Helical" evidence="7">
    <location>
        <begin position="144"/>
        <end position="163"/>
    </location>
</feature>
<comment type="subcellular location">
    <subcellularLocation>
        <location evidence="1 7">Cell membrane</location>
        <topology evidence="1 7">Multi-pass membrane protein</topology>
    </subcellularLocation>
</comment>
<evidence type="ECO:0000313" key="10">
    <source>
        <dbReference type="Proteomes" id="UP000588158"/>
    </source>
</evidence>
<dbReference type="InterPro" id="IPR010065">
    <property type="entry name" value="AA_ABC_transptr_permease_3TM"/>
</dbReference>
<feature type="transmembrane region" description="Helical" evidence="7">
    <location>
        <begin position="82"/>
        <end position="101"/>
    </location>
</feature>
<dbReference type="CDD" id="cd06261">
    <property type="entry name" value="TM_PBP2"/>
    <property type="match status" value="1"/>
</dbReference>
<evidence type="ECO:0000256" key="1">
    <source>
        <dbReference type="ARBA" id="ARBA00004651"/>
    </source>
</evidence>
<gene>
    <name evidence="9" type="ORF">HNR70_001840</name>
</gene>
<evidence type="ECO:0000256" key="7">
    <source>
        <dbReference type="RuleBase" id="RU363032"/>
    </source>
</evidence>
<dbReference type="InterPro" id="IPR043429">
    <property type="entry name" value="ArtM/GltK/GlnP/TcyL/YhdX-like"/>
</dbReference>
<comment type="caution">
    <text evidence="9">The sequence shown here is derived from an EMBL/GenBank/DDBJ whole genome shotgun (WGS) entry which is preliminary data.</text>
</comment>
<dbReference type="PANTHER" id="PTHR30614">
    <property type="entry name" value="MEMBRANE COMPONENT OF AMINO ACID ABC TRANSPORTER"/>
    <property type="match status" value="1"/>
</dbReference>
<evidence type="ECO:0000256" key="4">
    <source>
        <dbReference type="ARBA" id="ARBA00022692"/>
    </source>
</evidence>
<keyword evidence="5 7" id="KW-1133">Transmembrane helix</keyword>
<proteinExistence type="inferred from homology"/>
<feature type="transmembrane region" description="Helical" evidence="7">
    <location>
        <begin position="243"/>
        <end position="267"/>
    </location>
</feature>
<feature type="transmembrane region" description="Helical" evidence="7">
    <location>
        <begin position="113"/>
        <end position="138"/>
    </location>
</feature>
<keyword evidence="3" id="KW-1003">Cell membrane</keyword>
<sequence length="290" mass="31080">MSSSSGPVLYDVAGPEEKARERRISVILALVLVALGGGLIYLLARNGAFNDRWLVLVDVPTNFAGYETRHVWQAVFRGLTNTLIAAAISLPLAALLALVLVSLRPSPIAPVRWAVVAITEFFRGLPVVLVMFFGILVLPGATQLIAVVFGLTLYNAAVFAEILRAGIAALPKGQTEAAESLGMGRFLTYRDIQLPQAVRMMMPSLIAQGVVLVKDSSLGYIVGYAELLRSVSRVADALTNAQYLLPLLTVGAAVYIALNISLSRLAVFVQRRSSFARKAPTRVVGTPPIP</sequence>
<keyword evidence="4 7" id="KW-0812">Transmembrane</keyword>
<organism evidence="9 10">
    <name type="scientific">Brachybacterium aquaticum</name>
    <dbReference type="NCBI Taxonomy" id="1432564"/>
    <lineage>
        <taxon>Bacteria</taxon>
        <taxon>Bacillati</taxon>
        <taxon>Actinomycetota</taxon>
        <taxon>Actinomycetes</taxon>
        <taxon>Micrococcales</taxon>
        <taxon>Dermabacteraceae</taxon>
        <taxon>Brachybacterium</taxon>
    </lineage>
</organism>
<dbReference type="SUPFAM" id="SSF161098">
    <property type="entry name" value="MetI-like"/>
    <property type="match status" value="1"/>
</dbReference>
<keyword evidence="6 7" id="KW-0472">Membrane</keyword>
<dbReference type="GO" id="GO:0006865">
    <property type="term" value="P:amino acid transport"/>
    <property type="evidence" value="ECO:0007669"/>
    <property type="project" value="TreeGrafter"/>
</dbReference>
<dbReference type="Gene3D" id="1.10.3720.10">
    <property type="entry name" value="MetI-like"/>
    <property type="match status" value="1"/>
</dbReference>
<dbReference type="AlphaFoldDB" id="A0A841ADL5"/>
<keyword evidence="10" id="KW-1185">Reference proteome</keyword>
<reference evidence="9 10" key="1">
    <citation type="submission" date="2020-08" db="EMBL/GenBank/DDBJ databases">
        <title>Sequencing the genomes of 1000 actinobacteria strains.</title>
        <authorList>
            <person name="Klenk H.-P."/>
        </authorList>
    </citation>
    <scope>NUCLEOTIDE SEQUENCE [LARGE SCALE GENOMIC DNA]</scope>
    <source>
        <strain evidence="9 10">DSM 28796</strain>
    </source>
</reference>
<feature type="transmembrane region" description="Helical" evidence="7">
    <location>
        <begin position="24"/>
        <end position="44"/>
    </location>
</feature>
<dbReference type="PANTHER" id="PTHR30614:SF21">
    <property type="entry name" value="AMINO ACID ABC TRANSPORTER PERMEASE"/>
    <property type="match status" value="1"/>
</dbReference>
<dbReference type="InterPro" id="IPR035906">
    <property type="entry name" value="MetI-like_sf"/>
</dbReference>
<dbReference type="GO" id="GO:0022857">
    <property type="term" value="F:transmembrane transporter activity"/>
    <property type="evidence" value="ECO:0007669"/>
    <property type="project" value="InterPro"/>
</dbReference>
<protein>
    <submittedName>
        <fullName evidence="9">Glutamate transport system permease protein</fullName>
    </submittedName>
</protein>
<dbReference type="RefSeq" id="WP_184325409.1">
    <property type="nucleotide sequence ID" value="NZ_JACHLZ010000001.1"/>
</dbReference>
<feature type="domain" description="ABC transmembrane type-1" evidence="8">
    <location>
        <begin position="79"/>
        <end position="266"/>
    </location>
</feature>
<dbReference type="PROSITE" id="PS50928">
    <property type="entry name" value="ABC_TM1"/>
    <property type="match status" value="1"/>
</dbReference>
<name>A0A841ADL5_9MICO</name>
<dbReference type="EMBL" id="JACHLZ010000001">
    <property type="protein sequence ID" value="MBB5832027.1"/>
    <property type="molecule type" value="Genomic_DNA"/>
</dbReference>